<dbReference type="Proteomes" id="UP000821845">
    <property type="component" value="Chromosome 9"/>
</dbReference>
<gene>
    <name evidence="1" type="ORF">HPB50_008523</name>
</gene>
<name>A0ACB7RME0_HYAAI</name>
<comment type="caution">
    <text evidence="1">The sequence shown here is derived from an EMBL/GenBank/DDBJ whole genome shotgun (WGS) entry which is preliminary data.</text>
</comment>
<accession>A0ACB7RME0</accession>
<evidence type="ECO:0000313" key="2">
    <source>
        <dbReference type="Proteomes" id="UP000821845"/>
    </source>
</evidence>
<evidence type="ECO:0000313" key="1">
    <source>
        <dbReference type="EMBL" id="KAH6922057.1"/>
    </source>
</evidence>
<organism evidence="1 2">
    <name type="scientific">Hyalomma asiaticum</name>
    <name type="common">Tick</name>
    <dbReference type="NCBI Taxonomy" id="266040"/>
    <lineage>
        <taxon>Eukaryota</taxon>
        <taxon>Metazoa</taxon>
        <taxon>Ecdysozoa</taxon>
        <taxon>Arthropoda</taxon>
        <taxon>Chelicerata</taxon>
        <taxon>Arachnida</taxon>
        <taxon>Acari</taxon>
        <taxon>Parasitiformes</taxon>
        <taxon>Ixodida</taxon>
        <taxon>Ixodoidea</taxon>
        <taxon>Ixodidae</taxon>
        <taxon>Hyalomminae</taxon>
        <taxon>Hyalomma</taxon>
    </lineage>
</organism>
<sequence length="417" mass="46444">MPGIHWHELDKATMSRLSVELLREELERRNLETTSTKDDLVQRLHNDIQTNRESTPMPDQTPSAANFSLDAATIQALAALMQQLPRPLTVVTTLPDLSASIPHFDESPRQNVNAWLDEVRRVQQLASWDDATTRLIASSKLKGTARNWHLAFGHQYETWQEWSNALKSTFSSELSLIEWQERVLKIKQHADENLRQYTSAKLRVVEQCPVKLSEGQKINYLIQGLRDQHVIAAIAASQPSTVGAFMTTCVNLDKCTQHVQIQPYSRPLPAEPQRASQNAYPSRSSTPNIPDQPPRNSRPQPTTPTPSSPRQRIADMPVHEQEAKYAAISAQYGAPAYRSGQDLSTATCFNCRQLGHLAARCPAPRDTRQRLPDNSHPHTAAMSCLEGSLIQCAVIEAHVAGVDLSTPSQTVALKVPS</sequence>
<protein>
    <submittedName>
        <fullName evidence="1">Uncharacterized protein</fullName>
    </submittedName>
</protein>
<dbReference type="EMBL" id="CM023489">
    <property type="protein sequence ID" value="KAH6922057.1"/>
    <property type="molecule type" value="Genomic_DNA"/>
</dbReference>
<proteinExistence type="predicted"/>
<keyword evidence="2" id="KW-1185">Reference proteome</keyword>
<reference evidence="1" key="1">
    <citation type="submission" date="2020-05" db="EMBL/GenBank/DDBJ databases">
        <title>Large-scale comparative analyses of tick genomes elucidate their genetic diversity and vector capacities.</title>
        <authorList>
            <person name="Jia N."/>
            <person name="Wang J."/>
            <person name="Shi W."/>
            <person name="Du L."/>
            <person name="Sun Y."/>
            <person name="Zhan W."/>
            <person name="Jiang J."/>
            <person name="Wang Q."/>
            <person name="Zhang B."/>
            <person name="Ji P."/>
            <person name="Sakyi L.B."/>
            <person name="Cui X."/>
            <person name="Yuan T."/>
            <person name="Jiang B."/>
            <person name="Yang W."/>
            <person name="Lam T.T.-Y."/>
            <person name="Chang Q."/>
            <person name="Ding S."/>
            <person name="Wang X."/>
            <person name="Zhu J."/>
            <person name="Ruan X."/>
            <person name="Zhao L."/>
            <person name="Wei J."/>
            <person name="Que T."/>
            <person name="Du C."/>
            <person name="Cheng J."/>
            <person name="Dai P."/>
            <person name="Han X."/>
            <person name="Huang E."/>
            <person name="Gao Y."/>
            <person name="Liu J."/>
            <person name="Shao H."/>
            <person name="Ye R."/>
            <person name="Li L."/>
            <person name="Wei W."/>
            <person name="Wang X."/>
            <person name="Wang C."/>
            <person name="Yang T."/>
            <person name="Huo Q."/>
            <person name="Li W."/>
            <person name="Guo W."/>
            <person name="Chen H."/>
            <person name="Zhou L."/>
            <person name="Ni X."/>
            <person name="Tian J."/>
            <person name="Zhou Y."/>
            <person name="Sheng Y."/>
            <person name="Liu T."/>
            <person name="Pan Y."/>
            <person name="Xia L."/>
            <person name="Li J."/>
            <person name="Zhao F."/>
            <person name="Cao W."/>
        </authorList>
    </citation>
    <scope>NUCLEOTIDE SEQUENCE</scope>
    <source>
        <strain evidence="1">Hyas-2018</strain>
    </source>
</reference>